<proteinExistence type="predicted"/>
<organism evidence="5 6">
    <name type="scientific">Ammoniphilus resinae</name>
    <dbReference type="NCBI Taxonomy" id="861532"/>
    <lineage>
        <taxon>Bacteria</taxon>
        <taxon>Bacillati</taxon>
        <taxon>Bacillota</taxon>
        <taxon>Bacilli</taxon>
        <taxon>Bacillales</taxon>
        <taxon>Paenibacillaceae</taxon>
        <taxon>Aneurinibacillus group</taxon>
        <taxon>Ammoniphilus</taxon>
    </lineage>
</organism>
<dbReference type="Proteomes" id="UP001519343">
    <property type="component" value="Unassembled WGS sequence"/>
</dbReference>
<dbReference type="EMBL" id="JAGGKT010000002">
    <property type="protein sequence ID" value="MBP1931434.1"/>
    <property type="molecule type" value="Genomic_DNA"/>
</dbReference>
<dbReference type="SUPFAM" id="SSF48452">
    <property type="entry name" value="TPR-like"/>
    <property type="match status" value="1"/>
</dbReference>
<keyword evidence="4" id="KW-1133">Transmembrane helix</keyword>
<keyword evidence="4" id="KW-0472">Membrane</keyword>
<evidence type="ECO:0000256" key="4">
    <source>
        <dbReference type="SAM" id="Phobius"/>
    </source>
</evidence>
<dbReference type="InterPro" id="IPR011990">
    <property type="entry name" value="TPR-like_helical_dom_sf"/>
</dbReference>
<dbReference type="Pfam" id="PF13181">
    <property type="entry name" value="TPR_8"/>
    <property type="match status" value="1"/>
</dbReference>
<name>A0ABS4GMG0_9BACL</name>
<keyword evidence="1" id="KW-0677">Repeat</keyword>
<dbReference type="InterPro" id="IPR051012">
    <property type="entry name" value="CellSynth/LPSAsmb/PSIAsmb"/>
</dbReference>
<dbReference type="PANTHER" id="PTHR45586:SF1">
    <property type="entry name" value="LIPOPOLYSACCHARIDE ASSEMBLY PROTEIN B"/>
    <property type="match status" value="1"/>
</dbReference>
<dbReference type="PROSITE" id="PS50005">
    <property type="entry name" value="TPR"/>
    <property type="match status" value="1"/>
</dbReference>
<evidence type="ECO:0000256" key="1">
    <source>
        <dbReference type="ARBA" id="ARBA00022737"/>
    </source>
</evidence>
<feature type="repeat" description="TPR" evidence="3">
    <location>
        <begin position="169"/>
        <end position="202"/>
    </location>
</feature>
<protein>
    <submittedName>
        <fullName evidence="5">Tetratricopeptide (TPR) repeat protein</fullName>
    </submittedName>
</protein>
<keyword evidence="4" id="KW-0812">Transmembrane</keyword>
<dbReference type="RefSeq" id="WP_209809497.1">
    <property type="nucleotide sequence ID" value="NZ_JAGGKT010000002.1"/>
</dbReference>
<reference evidence="5 6" key="1">
    <citation type="submission" date="2021-03" db="EMBL/GenBank/DDBJ databases">
        <title>Genomic Encyclopedia of Type Strains, Phase IV (KMG-IV): sequencing the most valuable type-strain genomes for metagenomic binning, comparative biology and taxonomic classification.</title>
        <authorList>
            <person name="Goeker M."/>
        </authorList>
    </citation>
    <scope>NUCLEOTIDE SEQUENCE [LARGE SCALE GENOMIC DNA]</scope>
    <source>
        <strain evidence="5 6">DSM 24738</strain>
    </source>
</reference>
<evidence type="ECO:0000313" key="5">
    <source>
        <dbReference type="EMBL" id="MBP1931434.1"/>
    </source>
</evidence>
<evidence type="ECO:0000313" key="6">
    <source>
        <dbReference type="Proteomes" id="UP001519343"/>
    </source>
</evidence>
<feature type="transmembrane region" description="Helical" evidence="4">
    <location>
        <begin position="6"/>
        <end position="31"/>
    </location>
</feature>
<keyword evidence="6" id="KW-1185">Reference proteome</keyword>
<accession>A0ABS4GMG0</accession>
<dbReference type="SMART" id="SM00028">
    <property type="entry name" value="TPR"/>
    <property type="match status" value="3"/>
</dbReference>
<gene>
    <name evidence="5" type="ORF">J2Z37_001431</name>
</gene>
<dbReference type="Pfam" id="PF14559">
    <property type="entry name" value="TPR_19"/>
    <property type="match status" value="1"/>
</dbReference>
<evidence type="ECO:0000256" key="2">
    <source>
        <dbReference type="ARBA" id="ARBA00022803"/>
    </source>
</evidence>
<dbReference type="Gene3D" id="1.25.40.10">
    <property type="entry name" value="Tetratricopeptide repeat domain"/>
    <property type="match status" value="2"/>
</dbReference>
<dbReference type="PANTHER" id="PTHR45586">
    <property type="entry name" value="TPR REPEAT-CONTAINING PROTEIN PA4667"/>
    <property type="match status" value="1"/>
</dbReference>
<evidence type="ECO:0000256" key="3">
    <source>
        <dbReference type="PROSITE-ProRule" id="PRU00339"/>
    </source>
</evidence>
<keyword evidence="2 3" id="KW-0802">TPR repeat</keyword>
<dbReference type="InterPro" id="IPR019734">
    <property type="entry name" value="TPR_rpt"/>
</dbReference>
<sequence length="224" mass="26594">MSKFILFSLLWWITGSPFLAILLLLIIFYLIDRRYVGIFPSITRPIQRARRMARLKEELRLNPHHTGNKLELARIYLEKRQYQEALSYLQEVYEKMEDAPEILYELGLCHLKTGEIEKGEKMILDALRGNPHVKYGEPYLELVDVFSKRNTEKAFYYLQQIRAIHSSSVETYYRLGNLYITMGQRSEAKAAFVEAGEIYRGLPKYMRRKQRKWAWLSSLKKLFS</sequence>
<comment type="caution">
    <text evidence="5">The sequence shown here is derived from an EMBL/GenBank/DDBJ whole genome shotgun (WGS) entry which is preliminary data.</text>
</comment>